<proteinExistence type="predicted"/>
<dbReference type="RefSeq" id="WP_072915693.1">
    <property type="nucleotide sequence ID" value="NZ_FRAR01000021.1"/>
</dbReference>
<keyword evidence="7" id="KW-0472">Membrane</keyword>
<dbReference type="CDD" id="cd04179">
    <property type="entry name" value="DPM_DPG-synthase_like"/>
    <property type="match status" value="1"/>
</dbReference>
<evidence type="ECO:0000256" key="7">
    <source>
        <dbReference type="ARBA" id="ARBA00023136"/>
    </source>
</evidence>
<reference evidence="10" key="1">
    <citation type="submission" date="2016-11" db="EMBL/GenBank/DDBJ databases">
        <authorList>
            <person name="Varghese N."/>
            <person name="Submissions S."/>
        </authorList>
    </citation>
    <scope>NUCLEOTIDE SEQUENCE [LARGE SCALE GENOMIC DNA]</scope>
    <source>
        <strain evidence="10">DSM 10349</strain>
    </source>
</reference>
<name>A0A1M6UQP2_9FIRM</name>
<evidence type="ECO:0000256" key="2">
    <source>
        <dbReference type="ARBA" id="ARBA00022676"/>
    </source>
</evidence>
<dbReference type="GO" id="GO:0099621">
    <property type="term" value="F:undecaprenyl-phosphate 4-deoxy-4-formamido-L-arabinose transferase activity"/>
    <property type="evidence" value="ECO:0007669"/>
    <property type="project" value="TreeGrafter"/>
</dbReference>
<keyword evidence="3 9" id="KW-0808">Transferase</keyword>
<dbReference type="EMBL" id="FRAR01000021">
    <property type="protein sequence ID" value="SHK71490.1"/>
    <property type="molecule type" value="Genomic_DNA"/>
</dbReference>
<dbReference type="OrthoDB" id="9810303at2"/>
<evidence type="ECO:0000256" key="1">
    <source>
        <dbReference type="ARBA" id="ARBA00022475"/>
    </source>
</evidence>
<dbReference type="Gene3D" id="3.90.550.10">
    <property type="entry name" value="Spore Coat Polysaccharide Biosynthesis Protein SpsA, Chain A"/>
    <property type="match status" value="1"/>
</dbReference>
<dbReference type="Pfam" id="PF00535">
    <property type="entry name" value="Glycos_transf_2"/>
    <property type="match status" value="1"/>
</dbReference>
<evidence type="ECO:0000256" key="3">
    <source>
        <dbReference type="ARBA" id="ARBA00022679"/>
    </source>
</evidence>
<dbReference type="InterPro" id="IPR029044">
    <property type="entry name" value="Nucleotide-diphossugar_trans"/>
</dbReference>
<evidence type="ECO:0000313" key="9">
    <source>
        <dbReference type="EMBL" id="SHK71490.1"/>
    </source>
</evidence>
<keyword evidence="10" id="KW-1185">Reference proteome</keyword>
<dbReference type="SUPFAM" id="SSF53448">
    <property type="entry name" value="Nucleotide-diphospho-sugar transferases"/>
    <property type="match status" value="1"/>
</dbReference>
<dbReference type="AlphaFoldDB" id="A0A1M6UQP2"/>
<dbReference type="PANTHER" id="PTHR48090">
    <property type="entry name" value="UNDECAPRENYL-PHOSPHATE 4-DEOXY-4-FORMAMIDO-L-ARABINOSE TRANSFERASE-RELATED"/>
    <property type="match status" value="1"/>
</dbReference>
<keyword evidence="5" id="KW-0448">Lipopolysaccharide biosynthesis</keyword>
<evidence type="ECO:0000256" key="5">
    <source>
        <dbReference type="ARBA" id="ARBA00022985"/>
    </source>
</evidence>
<dbReference type="InterPro" id="IPR001173">
    <property type="entry name" value="Glyco_trans_2-like"/>
</dbReference>
<dbReference type="Proteomes" id="UP000183997">
    <property type="component" value="Unassembled WGS sequence"/>
</dbReference>
<evidence type="ECO:0000259" key="8">
    <source>
        <dbReference type="Pfam" id="PF00535"/>
    </source>
</evidence>
<evidence type="ECO:0000256" key="6">
    <source>
        <dbReference type="ARBA" id="ARBA00022989"/>
    </source>
</evidence>
<dbReference type="STRING" id="1121421.SAMN02745123_02882"/>
<gene>
    <name evidence="9" type="ORF">SAMN02745123_02882</name>
</gene>
<keyword evidence="1" id="KW-1003">Cell membrane</keyword>
<protein>
    <submittedName>
        <fullName evidence="9">Glycosyltransferase involved in cell wall bisynthesis</fullName>
    </submittedName>
</protein>
<evidence type="ECO:0000256" key="4">
    <source>
        <dbReference type="ARBA" id="ARBA00022692"/>
    </source>
</evidence>
<dbReference type="PANTHER" id="PTHR48090:SF3">
    <property type="entry name" value="UNDECAPRENYL-PHOSPHATE 4-DEOXY-4-FORMAMIDO-L-ARABINOSE TRANSFERASE"/>
    <property type="match status" value="1"/>
</dbReference>
<evidence type="ECO:0000313" key="10">
    <source>
        <dbReference type="Proteomes" id="UP000183997"/>
    </source>
</evidence>
<accession>A0A1M6UQP2</accession>
<dbReference type="GO" id="GO:0005886">
    <property type="term" value="C:plasma membrane"/>
    <property type="evidence" value="ECO:0007669"/>
    <property type="project" value="TreeGrafter"/>
</dbReference>
<keyword evidence="2" id="KW-0328">Glycosyltransferase</keyword>
<feature type="domain" description="Glycosyltransferase 2-like" evidence="8">
    <location>
        <begin position="9"/>
        <end position="144"/>
    </location>
</feature>
<keyword evidence="4" id="KW-0812">Transmembrane</keyword>
<dbReference type="InterPro" id="IPR050256">
    <property type="entry name" value="Glycosyltransferase_2"/>
</dbReference>
<sequence length="248" mass="28349">MSTKVPVLSLVLPMYNEEANAEKVTQELLQELTKAEIQHELILVDNGSFDGTGLILAQLSQEYPTIKVVKVTQNQGYGWGIINGLHWASGDYLGFMGADGQIDPKDVIRVFREALEKNYHLCKVNRYYREDGLVRKVVSHIFNKLFVYTFKVNVGDINGSPKIMTRLCYEKLTLSSKDWFLDAEVMLKAHDLSMTMGEVPVVFRRRNGGHSSVRVKTLWEFLRNMVAYRKRGAWNESSDLVWREGDPA</sequence>
<dbReference type="GO" id="GO:0009103">
    <property type="term" value="P:lipopolysaccharide biosynthetic process"/>
    <property type="evidence" value="ECO:0007669"/>
    <property type="project" value="UniProtKB-KW"/>
</dbReference>
<keyword evidence="6" id="KW-1133">Transmembrane helix</keyword>
<organism evidence="9 10">
    <name type="scientific">Desulforamulus aeronauticus DSM 10349</name>
    <dbReference type="NCBI Taxonomy" id="1121421"/>
    <lineage>
        <taxon>Bacteria</taxon>
        <taxon>Bacillati</taxon>
        <taxon>Bacillota</taxon>
        <taxon>Clostridia</taxon>
        <taxon>Eubacteriales</taxon>
        <taxon>Peptococcaceae</taxon>
        <taxon>Desulforamulus</taxon>
    </lineage>
</organism>